<evidence type="ECO:0000256" key="3">
    <source>
        <dbReference type="ARBA" id="ARBA00022827"/>
    </source>
</evidence>
<gene>
    <name evidence="7" type="ORF">BECKLFY1418B_GA0070995_104023</name>
</gene>
<organism evidence="7">
    <name type="scientific">Candidatus Kentrum sp. LFY</name>
    <dbReference type="NCBI Taxonomy" id="2126342"/>
    <lineage>
        <taxon>Bacteria</taxon>
        <taxon>Pseudomonadati</taxon>
        <taxon>Pseudomonadota</taxon>
        <taxon>Gammaproteobacteria</taxon>
        <taxon>Candidatus Kentrum</taxon>
    </lineage>
</organism>
<dbReference type="AlphaFoldDB" id="A0A450UK76"/>
<evidence type="ECO:0000259" key="6">
    <source>
        <dbReference type="Pfam" id="PF05199"/>
    </source>
</evidence>
<dbReference type="Gene3D" id="3.50.50.60">
    <property type="entry name" value="FAD/NAD(P)-binding domain"/>
    <property type="match status" value="2"/>
</dbReference>
<dbReference type="Pfam" id="PF05199">
    <property type="entry name" value="GMC_oxred_C"/>
    <property type="match status" value="1"/>
</dbReference>
<evidence type="ECO:0000256" key="4">
    <source>
        <dbReference type="ARBA" id="ARBA00023002"/>
    </source>
</evidence>
<evidence type="ECO:0000259" key="5">
    <source>
        <dbReference type="Pfam" id="PF00732"/>
    </source>
</evidence>
<dbReference type="PANTHER" id="PTHR46056:SF12">
    <property type="entry name" value="LONG-CHAIN-ALCOHOL OXIDASE"/>
    <property type="match status" value="1"/>
</dbReference>
<keyword evidence="3" id="KW-0274">FAD</keyword>
<dbReference type="SUPFAM" id="SSF51905">
    <property type="entry name" value="FAD/NAD(P)-binding domain"/>
    <property type="match status" value="1"/>
</dbReference>
<protein>
    <submittedName>
        <fullName evidence="7">Choline dehydrogenase</fullName>
    </submittedName>
</protein>
<evidence type="ECO:0000256" key="2">
    <source>
        <dbReference type="ARBA" id="ARBA00022630"/>
    </source>
</evidence>
<feature type="domain" description="Glucose-methanol-choline oxidoreductase N-terminal" evidence="5">
    <location>
        <begin position="89"/>
        <end position="319"/>
    </location>
</feature>
<dbReference type="InterPro" id="IPR000172">
    <property type="entry name" value="GMC_OxRdtase_N"/>
</dbReference>
<evidence type="ECO:0000256" key="1">
    <source>
        <dbReference type="ARBA" id="ARBA00010790"/>
    </source>
</evidence>
<dbReference type="EMBL" id="CAADFF010000040">
    <property type="protein sequence ID" value="VFJ92945.1"/>
    <property type="molecule type" value="Genomic_DNA"/>
</dbReference>
<proteinExistence type="inferred from homology"/>
<reference evidence="7" key="1">
    <citation type="submission" date="2019-02" db="EMBL/GenBank/DDBJ databases">
        <authorList>
            <person name="Gruber-Vodicka R. H."/>
            <person name="Seah K. B. B."/>
        </authorList>
    </citation>
    <scope>NUCLEOTIDE SEQUENCE</scope>
    <source>
        <strain evidence="7">BECK_M7</strain>
    </source>
</reference>
<dbReference type="GO" id="GO:0050660">
    <property type="term" value="F:flavin adenine dinucleotide binding"/>
    <property type="evidence" value="ECO:0007669"/>
    <property type="project" value="InterPro"/>
</dbReference>
<dbReference type="GO" id="GO:0016614">
    <property type="term" value="F:oxidoreductase activity, acting on CH-OH group of donors"/>
    <property type="evidence" value="ECO:0007669"/>
    <property type="project" value="InterPro"/>
</dbReference>
<keyword evidence="4" id="KW-0560">Oxidoreductase</keyword>
<dbReference type="InterPro" id="IPR007867">
    <property type="entry name" value="GMC_OxRtase_C"/>
</dbReference>
<keyword evidence="2" id="KW-0285">Flavoprotein</keyword>
<dbReference type="Pfam" id="PF00732">
    <property type="entry name" value="GMC_oxred_N"/>
    <property type="match status" value="1"/>
</dbReference>
<feature type="domain" description="Glucose-methanol-choline oxidoreductase C-terminal" evidence="6">
    <location>
        <begin position="493"/>
        <end position="546"/>
    </location>
</feature>
<name>A0A450UK76_9GAMM</name>
<comment type="similarity">
    <text evidence="1">Belongs to the GMC oxidoreductase family.</text>
</comment>
<dbReference type="InterPro" id="IPR036188">
    <property type="entry name" value="FAD/NAD-bd_sf"/>
</dbReference>
<sequence length="574" mass="62754">MKDFDVCIIGSGAGASPVAYTLAGRGHDVVVLEKGPWFHEDDFTKDELACCLRNVYASDPENEPQVIETEDDHGQWRAQRVDEAGFDFWNGNCVGGSTNFMSGSFYRLKPVDFHLLSEFGPIEGADVADWPISYEDLEPYYARVEREVGVSGRVIEHPQAEPRSTRFPYPATSEHAIAGMLDRACEELGFHSLPTPRAILPYPAMGRGGCMYNGGLCGSTGCSTGAKGSGRAALLERALTGGYCRVYPGHMVTRLVSDTKGRVVGAEYRDFEGKTGRITAKVFVVACQAIETARLLLMSTGPRYPDGLANGSGLVGKNLLFAGGGAGSGRLPLERFEPEFQQRLRDSKTFINRSLQDWYVIDDPDFGPRQKGGTIGFMPIHPNPVGRAIRQMRGTHGLVWGKALKRRLESHFLQGPLVKIEAFCDWLPVRTCHVRLDPKVRDCRGLPVARIKAGFHVRNLQLGWYLAARGAEVLRKIGAEDVVSFASGAPPANLQAGTCRFGKDPDTSVLDPDCRSHQAENLFITDGSFMPTAGSAPYTFTIYANAFRVAERIAEQLGQTIGPDNRGAVASRRM</sequence>
<dbReference type="PANTHER" id="PTHR46056">
    <property type="entry name" value="LONG-CHAIN-ALCOHOL OXIDASE"/>
    <property type="match status" value="1"/>
</dbReference>
<accession>A0A450UK76</accession>
<evidence type="ECO:0000313" key="7">
    <source>
        <dbReference type="EMBL" id="VFJ92945.1"/>
    </source>
</evidence>